<reference evidence="4" key="2">
    <citation type="journal article" date="2018" name="Biosci. Biotechnol. Biochem.">
        <title>Polysaccharide hydrolase of the hadal zone amphipods Hirondellea gigas.</title>
        <authorList>
            <person name="Kobayashi H."/>
            <person name="Nagahama T."/>
            <person name="Arai W."/>
            <person name="Sasagawa Y."/>
            <person name="Umeda M."/>
            <person name="Hayashi T."/>
            <person name="Nikaido I."/>
            <person name="Watanabe H."/>
            <person name="Oguri K."/>
            <person name="Kitazato H."/>
            <person name="Fujioka K."/>
            <person name="Kido Y."/>
            <person name="Takami H."/>
        </authorList>
    </citation>
    <scope>NUCLEOTIDE SEQUENCE</scope>
    <source>
        <tissue evidence="4">Whole body</tissue>
    </source>
</reference>
<dbReference type="PROSITE" id="PS50835">
    <property type="entry name" value="IG_LIKE"/>
    <property type="match status" value="2"/>
</dbReference>
<feature type="domain" description="Ig-like" evidence="3">
    <location>
        <begin position="43"/>
        <end position="148"/>
    </location>
</feature>
<proteinExistence type="evidence at transcript level"/>
<dbReference type="SMART" id="SM00409">
    <property type="entry name" value="IG"/>
    <property type="match status" value="2"/>
</dbReference>
<dbReference type="InterPro" id="IPR013151">
    <property type="entry name" value="Immunoglobulin_dom"/>
</dbReference>
<dbReference type="CDD" id="cd00099">
    <property type="entry name" value="IgV"/>
    <property type="match status" value="1"/>
</dbReference>
<organism evidence="4">
    <name type="scientific">Hirondellea gigas</name>
    <dbReference type="NCBI Taxonomy" id="1518452"/>
    <lineage>
        <taxon>Eukaryota</taxon>
        <taxon>Metazoa</taxon>
        <taxon>Ecdysozoa</taxon>
        <taxon>Arthropoda</taxon>
        <taxon>Crustacea</taxon>
        <taxon>Multicrustacea</taxon>
        <taxon>Malacostraca</taxon>
        <taxon>Eumalacostraca</taxon>
        <taxon>Peracarida</taxon>
        <taxon>Amphipoda</taxon>
        <taxon>Amphilochidea</taxon>
        <taxon>Lysianassida</taxon>
        <taxon>Lysianassidira</taxon>
        <taxon>Lysianassoidea</taxon>
        <taxon>Lysianassidae</taxon>
        <taxon>Hirondellea</taxon>
    </lineage>
</organism>
<feature type="transmembrane region" description="Helical" evidence="1">
    <location>
        <begin position="273"/>
        <end position="296"/>
    </location>
</feature>
<sequence length="337" mass="36814">MADPAMLVLLVYVPLNILSCSGEVRINPILSSDDTNDTRHTTPAISREPHFAPDSPREVTAALGAPAHIPCKARSLGAKSVSWIRHRDLHVLTVAAFSFTNDDRFTAHRDPSSGDWVLVIRHPKPSDSGLYECSISTKPVITYTVRLNIVVPAAELLGPSEVFLDNGSALNLTCIVKHSPVPPDFVLWYHREQLVNYGRRGKSVDVVTAHSGSTTRSSLLVSNTTQQDSGEYTCKPGNADPATVNVHVLISETPAAMQTTNSSTSLAAFSSSYYSLILLLLPLFALTVLTCPLTYVNNSILAPLRTEVIYPDITKKQMLSTYDKRRKETIGSGFVKR</sequence>
<dbReference type="InterPro" id="IPR013106">
    <property type="entry name" value="Ig_V-set"/>
</dbReference>
<protein>
    <submittedName>
        <fullName evidence="4">Kin of IRRE-like protein 3</fullName>
    </submittedName>
</protein>
<dbReference type="FunFam" id="2.60.40.10:FF:000533">
    <property type="entry name" value="Uncharacterized protein, isoform A"/>
    <property type="match status" value="1"/>
</dbReference>
<dbReference type="InterPro" id="IPR007110">
    <property type="entry name" value="Ig-like_dom"/>
</dbReference>
<dbReference type="Pfam" id="PF00047">
    <property type="entry name" value="ig"/>
    <property type="match status" value="1"/>
</dbReference>
<feature type="chain" id="PRO_5036046484" evidence="2">
    <location>
        <begin position="23"/>
        <end position="337"/>
    </location>
</feature>
<dbReference type="EMBL" id="IACF01003333">
    <property type="protein sequence ID" value="LAB68952.1"/>
    <property type="molecule type" value="mRNA"/>
</dbReference>
<keyword evidence="1" id="KW-0812">Transmembrane</keyword>
<accession>A0A2P2I4K1</accession>
<dbReference type="InterPro" id="IPR003598">
    <property type="entry name" value="Ig_sub2"/>
</dbReference>
<dbReference type="Pfam" id="PF07686">
    <property type="entry name" value="V-set"/>
    <property type="match status" value="1"/>
</dbReference>
<dbReference type="AlphaFoldDB" id="A0A2P2I4K1"/>
<dbReference type="InterPro" id="IPR037448">
    <property type="entry name" value="Zig-8"/>
</dbReference>
<evidence type="ECO:0000259" key="3">
    <source>
        <dbReference type="PROSITE" id="PS50835"/>
    </source>
</evidence>
<reference evidence="5" key="1">
    <citation type="submission" date="2017-11" db="EMBL/GenBank/DDBJ databases">
        <title>The sensing device of the deep-sea amphipod.</title>
        <authorList>
            <person name="Kobayashi H."/>
            <person name="Nagahama T."/>
            <person name="Arai W."/>
            <person name="Sasagawa Y."/>
            <person name="Umeda M."/>
            <person name="Hayashi T."/>
            <person name="Nikaido I."/>
            <person name="Watanabe H."/>
            <person name="Oguri K."/>
            <person name="Kitazato H."/>
            <person name="Fujioka K."/>
            <person name="Kido Y."/>
            <person name="Takami H."/>
        </authorList>
    </citation>
    <scope>NUCLEOTIDE SEQUENCE</scope>
    <source>
        <tissue evidence="5">Whole body</tissue>
    </source>
</reference>
<dbReference type="SMART" id="SM00408">
    <property type="entry name" value="IGc2"/>
    <property type="match status" value="2"/>
</dbReference>
<keyword evidence="1" id="KW-0472">Membrane</keyword>
<dbReference type="Gene3D" id="2.60.40.10">
    <property type="entry name" value="Immunoglobulins"/>
    <property type="match status" value="2"/>
</dbReference>
<evidence type="ECO:0000313" key="4">
    <source>
        <dbReference type="EMBL" id="LAB68952.1"/>
    </source>
</evidence>
<dbReference type="InterPro" id="IPR013783">
    <property type="entry name" value="Ig-like_fold"/>
</dbReference>
<dbReference type="EMBL" id="IACT01000752">
    <property type="protein sequence ID" value="LAC20136.1"/>
    <property type="molecule type" value="mRNA"/>
</dbReference>
<dbReference type="PANTHER" id="PTHR23279:SF36">
    <property type="entry name" value="DEFECTIVE PROBOSCIS EXTENSION RESPONSE 9, ISOFORM A"/>
    <property type="match status" value="1"/>
</dbReference>
<evidence type="ECO:0000313" key="5">
    <source>
        <dbReference type="EMBL" id="LAC20136.1"/>
    </source>
</evidence>
<keyword evidence="1" id="KW-1133">Transmembrane helix</keyword>
<keyword evidence="2" id="KW-0732">Signal</keyword>
<dbReference type="PANTHER" id="PTHR23279">
    <property type="entry name" value="DEFECTIVE PROBOSCIS EXTENSION RESPONSE DPR -RELATED"/>
    <property type="match status" value="1"/>
</dbReference>
<dbReference type="InterPro" id="IPR036179">
    <property type="entry name" value="Ig-like_dom_sf"/>
</dbReference>
<dbReference type="GO" id="GO:0050808">
    <property type="term" value="P:synapse organization"/>
    <property type="evidence" value="ECO:0007669"/>
    <property type="project" value="TreeGrafter"/>
</dbReference>
<dbReference type="CDD" id="cd00096">
    <property type="entry name" value="Ig"/>
    <property type="match status" value="1"/>
</dbReference>
<dbReference type="SUPFAM" id="SSF48726">
    <property type="entry name" value="Immunoglobulin"/>
    <property type="match status" value="2"/>
</dbReference>
<feature type="domain" description="Ig-like" evidence="3">
    <location>
        <begin position="152"/>
        <end position="245"/>
    </location>
</feature>
<evidence type="ECO:0000256" key="2">
    <source>
        <dbReference type="SAM" id="SignalP"/>
    </source>
</evidence>
<evidence type="ECO:0000256" key="1">
    <source>
        <dbReference type="SAM" id="Phobius"/>
    </source>
</evidence>
<name>A0A2P2I4K1_9CRUS</name>
<dbReference type="GO" id="GO:0032589">
    <property type="term" value="C:neuron projection membrane"/>
    <property type="evidence" value="ECO:0007669"/>
    <property type="project" value="TreeGrafter"/>
</dbReference>
<dbReference type="SMART" id="SM00406">
    <property type="entry name" value="IGv"/>
    <property type="match status" value="2"/>
</dbReference>
<dbReference type="InterPro" id="IPR003599">
    <property type="entry name" value="Ig_sub"/>
</dbReference>
<feature type="signal peptide" evidence="2">
    <location>
        <begin position="1"/>
        <end position="22"/>
    </location>
</feature>